<keyword evidence="1" id="KW-1185">Reference proteome</keyword>
<evidence type="ECO:0000313" key="2">
    <source>
        <dbReference type="WBParaSite" id="EN70_2303"/>
    </source>
</evidence>
<name>A0A1I7VGI9_LOALO</name>
<protein>
    <submittedName>
        <fullName evidence="2">Uncharacterized protein</fullName>
    </submittedName>
</protein>
<organism evidence="1 2">
    <name type="scientific">Loa loa</name>
    <name type="common">Eye worm</name>
    <name type="synonym">Filaria loa</name>
    <dbReference type="NCBI Taxonomy" id="7209"/>
    <lineage>
        <taxon>Eukaryota</taxon>
        <taxon>Metazoa</taxon>
        <taxon>Ecdysozoa</taxon>
        <taxon>Nematoda</taxon>
        <taxon>Chromadorea</taxon>
        <taxon>Rhabditida</taxon>
        <taxon>Spirurina</taxon>
        <taxon>Spiruromorpha</taxon>
        <taxon>Filarioidea</taxon>
        <taxon>Onchocercidae</taxon>
        <taxon>Loa</taxon>
    </lineage>
</organism>
<proteinExistence type="predicted"/>
<evidence type="ECO:0000313" key="1">
    <source>
        <dbReference type="Proteomes" id="UP000095285"/>
    </source>
</evidence>
<sequence>MYCKYQKSELAEVENSTNEMQLNGIFDSSTRIPSNKSINKHNELLKSSGKILHKLNEVRQTKAYEIMKYEMITRMNASSVSVYLRQQRLKPNEVPPSGTDAILQNHYDGMENHAATIIQQFVREFLYFYFTFHFLNRPFVKEFLECQLEFRRITRKKQIERTFCTWKWISLTKRIQYIEAIAERMSDGTVSRRIDHSKIKNKLNERKKMMYANVDNYIRREQLIKRIGNDLTLLNGKYSKSNH</sequence>
<dbReference type="WBParaSite" id="EN70_2303">
    <property type="protein sequence ID" value="EN70_2303"/>
    <property type="gene ID" value="EN70_2303"/>
</dbReference>
<dbReference type="Proteomes" id="UP000095285">
    <property type="component" value="Unassembled WGS sequence"/>
</dbReference>
<dbReference type="AlphaFoldDB" id="A0A1I7VGI9"/>
<reference evidence="1" key="1">
    <citation type="submission" date="2012-04" db="EMBL/GenBank/DDBJ databases">
        <title>The Genome Sequence of Loa loa.</title>
        <authorList>
            <consortium name="The Broad Institute Genome Sequencing Platform"/>
            <consortium name="Broad Institute Genome Sequencing Center for Infectious Disease"/>
            <person name="Nutman T.B."/>
            <person name="Fink D.L."/>
            <person name="Russ C."/>
            <person name="Young S."/>
            <person name="Zeng Q."/>
            <person name="Gargeya S."/>
            <person name="Alvarado L."/>
            <person name="Berlin A."/>
            <person name="Chapman S.B."/>
            <person name="Chen Z."/>
            <person name="Freedman E."/>
            <person name="Gellesch M."/>
            <person name="Goldberg J."/>
            <person name="Griggs A."/>
            <person name="Gujja S."/>
            <person name="Heilman E.R."/>
            <person name="Heiman D."/>
            <person name="Howarth C."/>
            <person name="Mehta T."/>
            <person name="Neiman D."/>
            <person name="Pearson M."/>
            <person name="Roberts A."/>
            <person name="Saif S."/>
            <person name="Shea T."/>
            <person name="Shenoy N."/>
            <person name="Sisk P."/>
            <person name="Stolte C."/>
            <person name="Sykes S."/>
            <person name="White J."/>
            <person name="Yandava C."/>
            <person name="Haas B."/>
            <person name="Henn M.R."/>
            <person name="Nusbaum C."/>
            <person name="Birren B."/>
        </authorList>
    </citation>
    <scope>NUCLEOTIDE SEQUENCE [LARGE SCALE GENOMIC DNA]</scope>
</reference>
<accession>A0A1I7VGI9</accession>
<reference evidence="2" key="2">
    <citation type="submission" date="2016-11" db="UniProtKB">
        <authorList>
            <consortium name="WormBaseParasite"/>
        </authorList>
    </citation>
    <scope>IDENTIFICATION</scope>
</reference>